<dbReference type="Pfam" id="PF14054">
    <property type="entry name" value="DUF4249"/>
    <property type="match status" value="1"/>
</dbReference>
<evidence type="ECO:0000313" key="1">
    <source>
        <dbReference type="EMBL" id="SMD32273.1"/>
    </source>
</evidence>
<accession>A0A1W2G6M8</accession>
<dbReference type="InterPro" id="IPR025345">
    <property type="entry name" value="DUF4249"/>
</dbReference>
<dbReference type="EMBL" id="FWYF01000001">
    <property type="protein sequence ID" value="SMD32273.1"/>
    <property type="molecule type" value="Genomic_DNA"/>
</dbReference>
<evidence type="ECO:0000313" key="2">
    <source>
        <dbReference type="Proteomes" id="UP000192472"/>
    </source>
</evidence>
<dbReference type="AlphaFoldDB" id="A0A1W2G6M8"/>
<dbReference type="Proteomes" id="UP000192472">
    <property type="component" value="Unassembled WGS sequence"/>
</dbReference>
<protein>
    <recommendedName>
        <fullName evidence="3">DUF4249 domain-containing protein</fullName>
    </recommendedName>
</protein>
<evidence type="ECO:0008006" key="3">
    <source>
        <dbReference type="Google" id="ProtNLM"/>
    </source>
</evidence>
<dbReference type="OrthoDB" id="1062680at2"/>
<organism evidence="1 2">
    <name type="scientific">Reichenbachiella faecimaris</name>
    <dbReference type="NCBI Taxonomy" id="692418"/>
    <lineage>
        <taxon>Bacteria</taxon>
        <taxon>Pseudomonadati</taxon>
        <taxon>Bacteroidota</taxon>
        <taxon>Cytophagia</taxon>
        <taxon>Cytophagales</taxon>
        <taxon>Reichenbachiellaceae</taxon>
        <taxon>Reichenbachiella</taxon>
    </lineage>
</organism>
<dbReference type="STRING" id="692418.SAMN04488029_0616"/>
<keyword evidence="2" id="KW-1185">Reference proteome</keyword>
<dbReference type="RefSeq" id="WP_084370943.1">
    <property type="nucleotide sequence ID" value="NZ_FWYF01000001.1"/>
</dbReference>
<sequence>MRIDQTFMLLLVGLLGCVEPYDFQVSETVEILAIEAEFSNELVQHQVKLSISRALDEDQITPLSGAMVWIMEDEVGQINFVESEGGLYETENPVAGKIGSSYVLNIRLEDGTTYQSTTEVLTNPVEIDSVYGKYLALPSQEDDAIIEGIQFFVDTHDLTSEASYFRYEYVEDYQVKVPYPSRYEWDFETESFDLREIPIGTCYAHGESLGLIIATTNGLSENRLNEFPIRMVERSDAQLNQRYSIILKQYALSPGAYQYYKNLKENNESAGSFFDKQKGTIAGNIAQIGNTASPVLGFFEVAGVSSDTSFFISSEFGEQGFRPDKFYGGSCNPDVESDTVNISDLNNTLMETYNIVDIPIMSPNSAILFTRPCSDCRVYADINKPEYWD</sequence>
<dbReference type="PROSITE" id="PS51257">
    <property type="entry name" value="PROKAR_LIPOPROTEIN"/>
    <property type="match status" value="1"/>
</dbReference>
<gene>
    <name evidence="1" type="ORF">SAMN04488029_0616</name>
</gene>
<name>A0A1W2G6M8_REIFA</name>
<reference evidence="1 2" key="1">
    <citation type="submission" date="2017-04" db="EMBL/GenBank/DDBJ databases">
        <authorList>
            <person name="Afonso C.L."/>
            <person name="Miller P.J."/>
            <person name="Scott M.A."/>
            <person name="Spackman E."/>
            <person name="Goraichik I."/>
            <person name="Dimitrov K.M."/>
            <person name="Suarez D.L."/>
            <person name="Swayne D.E."/>
        </authorList>
    </citation>
    <scope>NUCLEOTIDE SEQUENCE [LARGE SCALE GENOMIC DNA]</scope>
    <source>
        <strain evidence="1 2">DSM 26133</strain>
    </source>
</reference>
<proteinExistence type="predicted"/>